<feature type="transmembrane region" description="Helical" evidence="1">
    <location>
        <begin position="388"/>
        <end position="405"/>
    </location>
</feature>
<dbReference type="RefSeq" id="WP_120030182.1">
    <property type="nucleotide sequence ID" value="NZ_QVMU01000004.1"/>
</dbReference>
<name>A0A3A6QNL9_9VIBR</name>
<keyword evidence="1" id="KW-0472">Membrane</keyword>
<comment type="caution">
    <text evidence="4">The sequence shown here is derived from an EMBL/GenBank/DDBJ whole genome shotgun (WGS) entry which is preliminary data.</text>
</comment>
<dbReference type="Proteomes" id="UP000273252">
    <property type="component" value="Unassembled WGS sequence"/>
</dbReference>
<organism evidence="4 5">
    <name type="scientific">Vibrio sinensis</name>
    <dbReference type="NCBI Taxonomy" id="2302434"/>
    <lineage>
        <taxon>Bacteria</taxon>
        <taxon>Pseudomonadati</taxon>
        <taxon>Pseudomonadota</taxon>
        <taxon>Gammaproteobacteria</taxon>
        <taxon>Vibrionales</taxon>
        <taxon>Vibrionaceae</taxon>
        <taxon>Vibrio</taxon>
    </lineage>
</organism>
<feature type="signal peptide" evidence="2">
    <location>
        <begin position="1"/>
        <end position="19"/>
    </location>
</feature>
<feature type="transmembrane region" description="Helical" evidence="1">
    <location>
        <begin position="417"/>
        <end position="438"/>
    </location>
</feature>
<dbReference type="SUPFAM" id="SSF55811">
    <property type="entry name" value="Nudix"/>
    <property type="match status" value="1"/>
</dbReference>
<feature type="transmembrane region" description="Helical" evidence="1">
    <location>
        <begin position="450"/>
        <end position="469"/>
    </location>
</feature>
<accession>A0A3A6QNL9</accession>
<feature type="chain" id="PRO_5017178161" evidence="2">
    <location>
        <begin position="20"/>
        <end position="470"/>
    </location>
</feature>
<feature type="transmembrane region" description="Helical" evidence="1">
    <location>
        <begin position="361"/>
        <end position="382"/>
    </location>
</feature>
<gene>
    <name evidence="4" type="ORF">DZ860_06780</name>
</gene>
<keyword evidence="2" id="KW-0732">Signal</keyword>
<dbReference type="InterPro" id="IPR036938">
    <property type="entry name" value="PAP2/HPO_sf"/>
</dbReference>
<proteinExistence type="predicted"/>
<feature type="transmembrane region" description="Helical" evidence="1">
    <location>
        <begin position="279"/>
        <end position="298"/>
    </location>
</feature>
<feature type="transmembrane region" description="Helical" evidence="1">
    <location>
        <begin position="241"/>
        <end position="259"/>
    </location>
</feature>
<dbReference type="Gene3D" id="3.90.79.10">
    <property type="entry name" value="Nucleoside Triphosphate Pyrophosphohydrolase"/>
    <property type="match status" value="1"/>
</dbReference>
<dbReference type="OrthoDB" id="5918940at2"/>
<evidence type="ECO:0000259" key="3">
    <source>
        <dbReference type="PROSITE" id="PS51462"/>
    </source>
</evidence>
<keyword evidence="1" id="KW-1133">Transmembrane helix</keyword>
<keyword evidence="5" id="KW-1185">Reference proteome</keyword>
<evidence type="ECO:0000256" key="2">
    <source>
        <dbReference type="SAM" id="SignalP"/>
    </source>
</evidence>
<feature type="domain" description="Nudix hydrolase" evidence="3">
    <location>
        <begin position="26"/>
        <end position="159"/>
    </location>
</feature>
<keyword evidence="1" id="KW-0812">Transmembrane</keyword>
<dbReference type="InterPro" id="IPR015797">
    <property type="entry name" value="NUDIX_hydrolase-like_dom_sf"/>
</dbReference>
<feature type="transmembrane region" description="Helical" evidence="1">
    <location>
        <begin position="305"/>
        <end position="321"/>
    </location>
</feature>
<dbReference type="PROSITE" id="PS51462">
    <property type="entry name" value="NUDIX"/>
    <property type="match status" value="1"/>
</dbReference>
<dbReference type="AlphaFoldDB" id="A0A3A6QNL9"/>
<dbReference type="Pfam" id="PF00293">
    <property type="entry name" value="NUDIX"/>
    <property type="match status" value="1"/>
</dbReference>
<dbReference type="CDD" id="cd02883">
    <property type="entry name" value="NUDIX_Hydrolase"/>
    <property type="match status" value="1"/>
</dbReference>
<dbReference type="GO" id="GO:0003824">
    <property type="term" value="F:catalytic activity"/>
    <property type="evidence" value="ECO:0007669"/>
    <property type="project" value="UniProtKB-ARBA"/>
</dbReference>
<evidence type="ECO:0000313" key="5">
    <source>
        <dbReference type="Proteomes" id="UP000273252"/>
    </source>
</evidence>
<sequence length="470" mass="52587">MNYFIVLFLSIIGSLPVLAAEKNNNEDIKGAACLIRAEDKLVMINEIITGKISLPAGGLIDNESAQHSAEREAWEETGLIVSAQKELGRKNGTVYFDCVADSNIVAFEFQNSFDGFELPIWFAPHYGVEVSSAMLVNPYEIASQQYRYPQRWQEVLNLFQEASIQEITYVSHLIEAAPYYNQVELSWMVALQQSLAQMSDVAMVIFQSMILNGQLLTQPALLLILLPIVFWQFGTGYGYKILFAVTVTSLISLVAQQGFELPRPHDYLPVVELSQSYGYGFPNLATAIWFCVGILLLNTTNKLGFNRYFAVFIGLVSWMIFEQFYTGGAFLVDSIGGALLGSLCAWHLIRLEARDCFDINALLSSVGIWLVLIVGCVILTLLWPIPVFTAWLTTVISIALVVFLFKGKGSVIDIKHLIFIVLALLLINEIFNYAKLLVTDSSVHSLVVELLRYPVIIFVFVFAIQMKIIK</sequence>
<dbReference type="CDD" id="cd01610">
    <property type="entry name" value="PAP2_like"/>
    <property type="match status" value="1"/>
</dbReference>
<protein>
    <submittedName>
        <fullName evidence="4">Phosphatase PAP2 family protein</fullName>
    </submittedName>
</protein>
<reference evidence="4 5" key="1">
    <citation type="submission" date="2018-08" db="EMBL/GenBank/DDBJ databases">
        <title>Vibrio isolated from the Eastern China Marginal Seas.</title>
        <authorList>
            <person name="Li Y."/>
        </authorList>
    </citation>
    <scope>NUCLEOTIDE SEQUENCE [LARGE SCALE GENOMIC DNA]</scope>
    <source>
        <strain evidence="4 5">BEI233</strain>
    </source>
</reference>
<evidence type="ECO:0000313" key="4">
    <source>
        <dbReference type="EMBL" id="RJX72858.1"/>
    </source>
</evidence>
<dbReference type="InterPro" id="IPR000086">
    <property type="entry name" value="NUDIX_hydrolase_dom"/>
</dbReference>
<evidence type="ECO:0000256" key="1">
    <source>
        <dbReference type="SAM" id="Phobius"/>
    </source>
</evidence>
<feature type="transmembrane region" description="Helical" evidence="1">
    <location>
        <begin position="327"/>
        <end position="349"/>
    </location>
</feature>
<dbReference type="EMBL" id="QVMU01000004">
    <property type="protein sequence ID" value="RJX72858.1"/>
    <property type="molecule type" value="Genomic_DNA"/>
</dbReference>
<feature type="transmembrane region" description="Helical" evidence="1">
    <location>
        <begin position="215"/>
        <end position="234"/>
    </location>
</feature>
<dbReference type="SUPFAM" id="SSF48317">
    <property type="entry name" value="Acid phosphatase/Vanadium-dependent haloperoxidase"/>
    <property type="match status" value="1"/>
</dbReference>